<dbReference type="EMBL" id="CAJJDN010000270">
    <property type="protein sequence ID" value="CAD8130235.1"/>
    <property type="molecule type" value="Genomic_DNA"/>
</dbReference>
<reference evidence="1" key="1">
    <citation type="submission" date="2021-01" db="EMBL/GenBank/DDBJ databases">
        <authorList>
            <consortium name="Genoscope - CEA"/>
            <person name="William W."/>
        </authorList>
    </citation>
    <scope>NUCLEOTIDE SEQUENCE</scope>
</reference>
<organism evidence="1 2">
    <name type="scientific">Paramecium sonneborni</name>
    <dbReference type="NCBI Taxonomy" id="65129"/>
    <lineage>
        <taxon>Eukaryota</taxon>
        <taxon>Sar</taxon>
        <taxon>Alveolata</taxon>
        <taxon>Ciliophora</taxon>
        <taxon>Intramacronucleata</taxon>
        <taxon>Oligohymenophorea</taxon>
        <taxon>Peniculida</taxon>
        <taxon>Parameciidae</taxon>
        <taxon>Paramecium</taxon>
    </lineage>
</organism>
<evidence type="ECO:0000313" key="1">
    <source>
        <dbReference type="EMBL" id="CAD8130235.1"/>
    </source>
</evidence>
<gene>
    <name evidence="1" type="ORF">PSON_ATCC_30995.1.T2700022</name>
</gene>
<keyword evidence="2" id="KW-1185">Reference proteome</keyword>
<evidence type="ECO:0000313" key="2">
    <source>
        <dbReference type="Proteomes" id="UP000692954"/>
    </source>
</evidence>
<dbReference type="Proteomes" id="UP000692954">
    <property type="component" value="Unassembled WGS sequence"/>
</dbReference>
<proteinExistence type="predicted"/>
<protein>
    <submittedName>
        <fullName evidence="1">Uncharacterized protein</fullName>
    </submittedName>
</protein>
<name>A0A8S1RT55_9CILI</name>
<comment type="caution">
    <text evidence="1">The sequence shown here is derived from an EMBL/GenBank/DDBJ whole genome shotgun (WGS) entry which is preliminary data.</text>
</comment>
<sequence>MQRLMIQNLIIYQKENKSCQYKIKEIKLILNLENCKTYEQKIYLIINLQINDGKSDLRQVSFDKFSEEKEIIEEQVQKLDKKQQFSTQQLKLDIYQFFEDLDTIQLKYFTQQQMFFDFLKIGVLIKGQTLMQQKPFDYGGFEKFYIVINNNILQSQKLIYLLKQEFDQFKKSETDVVVFKKVNLNVKFENVIFIYKTLDRQRSSLLGILDEEGDFLIVSIVIQPNNKQQSNYSKYYYLYYCNYRQLRVCRSIII</sequence>
<accession>A0A8S1RT55</accession>
<dbReference type="AlphaFoldDB" id="A0A8S1RT55"/>